<name>A0ABN9Y0P9_9DINO</name>
<feature type="region of interest" description="Disordered" evidence="1">
    <location>
        <begin position="415"/>
        <end position="457"/>
    </location>
</feature>
<dbReference type="SUPFAM" id="SSF52777">
    <property type="entry name" value="CoA-dependent acyltransferases"/>
    <property type="match status" value="2"/>
</dbReference>
<evidence type="ECO:0000259" key="2">
    <source>
        <dbReference type="Pfam" id="PF00668"/>
    </source>
</evidence>
<dbReference type="InterPro" id="IPR001242">
    <property type="entry name" value="Condensation_dom"/>
</dbReference>
<feature type="region of interest" description="Disordered" evidence="1">
    <location>
        <begin position="462"/>
        <end position="481"/>
    </location>
</feature>
<evidence type="ECO:0000256" key="1">
    <source>
        <dbReference type="SAM" id="MobiDB-lite"/>
    </source>
</evidence>
<feature type="region of interest" description="Disordered" evidence="1">
    <location>
        <begin position="507"/>
        <end position="529"/>
    </location>
</feature>
<gene>
    <name evidence="3" type="ORF">PCOR1329_LOCUS81516</name>
</gene>
<keyword evidence="4" id="KW-1185">Reference proteome</keyword>
<feature type="domain" description="Condensation" evidence="2">
    <location>
        <begin position="40"/>
        <end position="364"/>
    </location>
</feature>
<proteinExistence type="predicted"/>
<dbReference type="InterPro" id="IPR023213">
    <property type="entry name" value="CAT-like_dom_sf"/>
</dbReference>
<evidence type="ECO:0000313" key="3">
    <source>
        <dbReference type="EMBL" id="CAK0906006.1"/>
    </source>
</evidence>
<feature type="region of interest" description="Disordered" evidence="1">
    <location>
        <begin position="542"/>
        <end position="582"/>
    </location>
</feature>
<reference evidence="3" key="1">
    <citation type="submission" date="2023-10" db="EMBL/GenBank/DDBJ databases">
        <authorList>
            <person name="Chen Y."/>
            <person name="Shah S."/>
            <person name="Dougan E. K."/>
            <person name="Thang M."/>
            <person name="Chan C."/>
        </authorList>
    </citation>
    <scope>NUCLEOTIDE SEQUENCE [LARGE SCALE GENOMIC DNA]</scope>
</reference>
<feature type="compositionally biased region" description="Basic residues" evidence="1">
    <location>
        <begin position="466"/>
        <end position="476"/>
    </location>
</feature>
<accession>A0ABN9Y0P9</accession>
<evidence type="ECO:0000313" key="4">
    <source>
        <dbReference type="Proteomes" id="UP001189429"/>
    </source>
</evidence>
<organism evidence="3 4">
    <name type="scientific">Prorocentrum cordatum</name>
    <dbReference type="NCBI Taxonomy" id="2364126"/>
    <lineage>
        <taxon>Eukaryota</taxon>
        <taxon>Sar</taxon>
        <taxon>Alveolata</taxon>
        <taxon>Dinophyceae</taxon>
        <taxon>Prorocentrales</taxon>
        <taxon>Prorocentraceae</taxon>
        <taxon>Prorocentrum</taxon>
    </lineage>
</organism>
<dbReference type="Proteomes" id="UP001189429">
    <property type="component" value="Unassembled WGS sequence"/>
</dbReference>
<comment type="caution">
    <text evidence="3">The sequence shown here is derived from an EMBL/GenBank/DDBJ whole genome shotgun (WGS) entry which is preliminary data.</text>
</comment>
<dbReference type="EMBL" id="CAUYUJ010021634">
    <property type="protein sequence ID" value="CAK0906006.1"/>
    <property type="molecule type" value="Genomic_DNA"/>
</dbReference>
<dbReference type="Gene3D" id="3.30.559.30">
    <property type="entry name" value="Nonribosomal peptide synthetase, condensation domain"/>
    <property type="match status" value="1"/>
</dbReference>
<dbReference type="PANTHER" id="PTHR45527:SF1">
    <property type="entry name" value="FATTY ACID SYNTHASE"/>
    <property type="match status" value="1"/>
</dbReference>
<protein>
    <recommendedName>
        <fullName evidence="2">Condensation domain-containing protein</fullName>
    </recommendedName>
</protein>
<feature type="compositionally biased region" description="Low complexity" evidence="1">
    <location>
        <begin position="512"/>
        <end position="523"/>
    </location>
</feature>
<dbReference type="PANTHER" id="PTHR45527">
    <property type="entry name" value="NONRIBOSOMAL PEPTIDE SYNTHETASE"/>
    <property type="match status" value="1"/>
</dbReference>
<dbReference type="Pfam" id="PF00668">
    <property type="entry name" value="Condensation"/>
    <property type="match status" value="1"/>
</dbReference>
<dbReference type="Gene3D" id="3.30.559.10">
    <property type="entry name" value="Chloramphenicol acetyltransferase-like domain"/>
    <property type="match status" value="1"/>
</dbReference>
<sequence>MPASTELPVARAPADDAGEPVARVAGAPTPMAVSFSEEQMLRAYLECPASTAYHAPLAFWLDGPVAADAAARCLQALVDRHLALKMHFGVSGGGVLQALAEPACAPRVARESVAGPAEALALARALAAEPFRPMEGPPCRAAVLAAAGPEPRLLVALVAHHVAVDMLSLQVLRKEFCQLLAAALGAARALPACGLDRADHAEWQRRAAAAGAFAAPVARRVARLARHAAPQLALPLDKPRPPRFTHAGGEVRGVIPAGVLERAEAAVRACGILATRFDLLLSLFAVVLCRSTGQEQLVIGVPHHGRGRETMHTVGCFINILPVCCSVPAGTRLAQVVASVHEEMVSAQRDAEAPLIEVLAALRAEGLARPDPSRNALYQAVCNMWGDVEDRSWRESASLLPTAFPSRGPRTCDAWAGRSTSSWSSTLPPTAGSRSPAATAGTSSPRPRRAAGCRSCESWPSGWARTPRRTPGRRGRAAPSLLRASPRARAPWARRCGRPSLRCCPAGSSSGTTRPWRTPAWTPRRPPSCTTACPRSRARCCPGPRSSTSRASLASPGRCSSPRGRASLGRCPNGRRAPPTQKAPIRLLPLSHCLYA</sequence>